<dbReference type="Pfam" id="PF01535">
    <property type="entry name" value="PPR"/>
    <property type="match status" value="1"/>
</dbReference>
<evidence type="ECO:0000256" key="3">
    <source>
        <dbReference type="PROSITE-ProRule" id="PRU00708"/>
    </source>
</evidence>
<feature type="compositionally biased region" description="Polar residues" evidence="4">
    <location>
        <begin position="445"/>
        <end position="459"/>
    </location>
</feature>
<dbReference type="PANTHER" id="PTHR47447:SF17">
    <property type="entry name" value="OS12G0638900 PROTEIN"/>
    <property type="match status" value="1"/>
</dbReference>
<dbReference type="OrthoDB" id="185373at2759"/>
<feature type="repeat" description="PPR" evidence="3">
    <location>
        <begin position="1182"/>
        <end position="1216"/>
    </location>
</feature>
<dbReference type="AlphaFoldDB" id="A0A1Y1IL90"/>
<dbReference type="Proteomes" id="UP000054558">
    <property type="component" value="Unassembled WGS sequence"/>
</dbReference>
<evidence type="ECO:0000256" key="4">
    <source>
        <dbReference type="SAM" id="MobiDB-lite"/>
    </source>
</evidence>
<evidence type="ECO:0000313" key="5">
    <source>
        <dbReference type="EMBL" id="GAQ91433.1"/>
    </source>
</evidence>
<evidence type="ECO:0000256" key="2">
    <source>
        <dbReference type="ARBA" id="ARBA00022737"/>
    </source>
</evidence>
<dbReference type="Pfam" id="PF13041">
    <property type="entry name" value="PPR_2"/>
    <property type="match status" value="2"/>
</dbReference>
<feature type="repeat" description="PPR" evidence="3">
    <location>
        <begin position="1044"/>
        <end position="1078"/>
    </location>
</feature>
<dbReference type="EMBL" id="DF237733">
    <property type="protein sequence ID" value="GAQ91433.1"/>
    <property type="molecule type" value="Genomic_DNA"/>
</dbReference>
<dbReference type="Gene3D" id="1.25.40.10">
    <property type="entry name" value="Tetratricopeptide repeat domain"/>
    <property type="match status" value="2"/>
</dbReference>
<keyword evidence="2" id="KW-0677">Repeat</keyword>
<dbReference type="NCBIfam" id="TIGR00756">
    <property type="entry name" value="PPR"/>
    <property type="match status" value="3"/>
</dbReference>
<feature type="region of interest" description="Disordered" evidence="4">
    <location>
        <begin position="486"/>
        <end position="636"/>
    </location>
</feature>
<proteinExistence type="inferred from homology"/>
<dbReference type="InterPro" id="IPR002885">
    <property type="entry name" value="PPR_rpt"/>
</dbReference>
<evidence type="ECO:0000313" key="6">
    <source>
        <dbReference type="Proteomes" id="UP000054558"/>
    </source>
</evidence>
<protein>
    <submittedName>
        <fullName evidence="5">Putative Pentatricopeptide repeat domain containing protein</fullName>
    </submittedName>
</protein>
<feature type="repeat" description="PPR" evidence="3">
    <location>
        <begin position="1111"/>
        <end position="1145"/>
    </location>
</feature>
<keyword evidence="6" id="KW-1185">Reference proteome</keyword>
<gene>
    <name evidence="5" type="ORF">KFL_007840030</name>
</gene>
<reference evidence="5 6" key="1">
    <citation type="journal article" date="2014" name="Nat. Commun.">
        <title>Klebsormidium flaccidum genome reveals primary factors for plant terrestrial adaptation.</title>
        <authorList>
            <person name="Hori K."/>
            <person name="Maruyama F."/>
            <person name="Fujisawa T."/>
            <person name="Togashi T."/>
            <person name="Yamamoto N."/>
            <person name="Seo M."/>
            <person name="Sato S."/>
            <person name="Yamada T."/>
            <person name="Mori H."/>
            <person name="Tajima N."/>
            <person name="Moriyama T."/>
            <person name="Ikeuchi M."/>
            <person name="Watanabe M."/>
            <person name="Wada H."/>
            <person name="Kobayashi K."/>
            <person name="Saito M."/>
            <person name="Masuda T."/>
            <person name="Sasaki-Sekimoto Y."/>
            <person name="Mashiguchi K."/>
            <person name="Awai K."/>
            <person name="Shimojima M."/>
            <person name="Masuda S."/>
            <person name="Iwai M."/>
            <person name="Nobusawa T."/>
            <person name="Narise T."/>
            <person name="Kondo S."/>
            <person name="Saito H."/>
            <person name="Sato R."/>
            <person name="Murakawa M."/>
            <person name="Ihara Y."/>
            <person name="Oshima-Yamada Y."/>
            <person name="Ohtaka K."/>
            <person name="Satoh M."/>
            <person name="Sonobe K."/>
            <person name="Ishii M."/>
            <person name="Ohtani R."/>
            <person name="Kanamori-Sato M."/>
            <person name="Honoki R."/>
            <person name="Miyazaki D."/>
            <person name="Mochizuki H."/>
            <person name="Umetsu J."/>
            <person name="Higashi K."/>
            <person name="Shibata D."/>
            <person name="Kamiya Y."/>
            <person name="Sato N."/>
            <person name="Nakamura Y."/>
            <person name="Tabata S."/>
            <person name="Ida S."/>
            <person name="Kurokawa K."/>
            <person name="Ohta H."/>
        </authorList>
    </citation>
    <scope>NUCLEOTIDE SEQUENCE [LARGE SCALE GENOMIC DNA]</scope>
    <source>
        <strain evidence="5 6">NIES-2285</strain>
    </source>
</reference>
<dbReference type="STRING" id="105231.A0A1Y1IL90"/>
<feature type="region of interest" description="Disordered" evidence="4">
    <location>
        <begin position="654"/>
        <end position="683"/>
    </location>
</feature>
<feature type="compositionally biased region" description="Basic and acidic residues" evidence="4">
    <location>
        <begin position="493"/>
        <end position="502"/>
    </location>
</feature>
<feature type="region of interest" description="Disordered" evidence="4">
    <location>
        <begin position="442"/>
        <end position="470"/>
    </location>
</feature>
<comment type="similarity">
    <text evidence="1">Belongs to the PPR family. P subfamily.</text>
</comment>
<accession>A0A1Y1IL90</accession>
<dbReference type="PROSITE" id="PS51375">
    <property type="entry name" value="PPR"/>
    <property type="match status" value="4"/>
</dbReference>
<feature type="compositionally biased region" description="Low complexity" evidence="4">
    <location>
        <begin position="623"/>
        <end position="636"/>
    </location>
</feature>
<organism evidence="5 6">
    <name type="scientific">Klebsormidium nitens</name>
    <name type="common">Green alga</name>
    <name type="synonym">Ulothrix nitens</name>
    <dbReference type="NCBI Taxonomy" id="105231"/>
    <lineage>
        <taxon>Eukaryota</taxon>
        <taxon>Viridiplantae</taxon>
        <taxon>Streptophyta</taxon>
        <taxon>Klebsormidiophyceae</taxon>
        <taxon>Klebsormidiales</taxon>
        <taxon>Klebsormidiaceae</taxon>
        <taxon>Klebsormidium</taxon>
    </lineage>
</organism>
<dbReference type="PANTHER" id="PTHR47447">
    <property type="entry name" value="OS03G0856100 PROTEIN"/>
    <property type="match status" value="1"/>
</dbReference>
<name>A0A1Y1IL90_KLENI</name>
<feature type="region of interest" description="Disordered" evidence="4">
    <location>
        <begin position="205"/>
        <end position="247"/>
    </location>
</feature>
<feature type="compositionally biased region" description="Basic and acidic residues" evidence="4">
    <location>
        <begin position="528"/>
        <end position="540"/>
    </location>
</feature>
<feature type="compositionally biased region" description="Basic and acidic residues" evidence="4">
    <location>
        <begin position="214"/>
        <end position="225"/>
    </location>
</feature>
<sequence>MADICSLPSHKQCLAFSPYPPGALHLADGSAALHGNGCSSTVRAASLPGCKAITFYSSHHVARVSSEPGLETARSRIRQRAWQHEKDFRVSALAARSHSPTLCRPRHDEKDYIVWDAPREAGRAFTLDNEDEASTSGEGLWGKTERAAKARGTRHWLVEERGREGSDSKGFWTTEGEEEGPLPWYSQERVFDELFGRETFNAAGGVATSHRSPRKDADGWEELHTVPDSLPGPKPHPSPWQDSDGSFDLDEARADFQVLRGMLQDLRKGGRRKVQSQRWEGLPLPAARLVQGGLEKRSGVRAKSAGLLRGVTASESVGRPDRRPGVVVDVSESLGPLEAFLDASAQFGSAEDLVAAAEQPESERGFSHLPKAKTAAPAIPLLGVEERAVQNGVNFPAESVNAPWEGVNTLRKREVVSPNGTAALTEGTGCSLRGANGAERPVIGLNSSRGGAQPSTTGRKASGRKPQAGEAALQRVVRRLLEDDVLGGAEMPEGQRRERLEEPLQTSRGGMAEAMGREVGKERRRAQARAEGKLEGRKETQGGPELVSRISVNGTARPAIGDSEDTRRESAGRAPSGVAPQLEEPTSSSSGGSAPSNGAWKGKSVWRRDAPEAPSETRQEMGSPASSSSQNVVASNGAWKGRSVWRRDVGAASAEALSEPKAARSSSYSPPETPRTGPSEVEPVDESLVSAVVSAVTSLLDAEEGVSYQKLERVLEPWAGQVSQPGWERVMEELEGEGDWGAVLAVLAWMVGRHAGTEPEIERAFSNSYPGSEGALTGAFLWADLEGASESVSDRGCGNGQEGLVSGSGARAGLGKMAGGEPVRALLEREYGDSSILGGGVSVRPEERIRIDADVLERAVGDQACSCRICASSRGGGALFHEDEDDPLVSSGPGSGDENGLRLESALPGGLGAAQASFANRGVLEGRPAAPPKRRKRRRASLLSRNVCATAVRALGAAGRVPELLALLPHLGGSLAGQNLSKALVMHLARDGKVEEALSVLLSSPHRTVPLYNVVMDAASKAWLGHERVVAIFDLILSDGLDPTVWSYNTVLSALVRENMLPEAFYWLDEMRVRGCKPDAVSYNTLMGARVQFKVARGIFEQMLREGVTPNLRTFNVLIAAVAAIGDYEEAKTWVVRMKGMGIEPSQVTYNSLITACLNGGSGLDEALSVVEQMEDAGFFPDVVTYNILIGACSRFGWLEERNDLLAEMNSTGIKANDITRKMIALHRPDDLERGFRKRFEVCSVREQNVKVVVEKKGRRQRKVS</sequence>
<feature type="repeat" description="PPR" evidence="3">
    <location>
        <begin position="1146"/>
        <end position="1181"/>
    </location>
</feature>
<evidence type="ECO:0000256" key="1">
    <source>
        <dbReference type="ARBA" id="ARBA00007626"/>
    </source>
</evidence>
<feature type="compositionally biased region" description="Basic and acidic residues" evidence="4">
    <location>
        <begin position="606"/>
        <end position="619"/>
    </location>
</feature>
<dbReference type="InterPro" id="IPR011990">
    <property type="entry name" value="TPR-like_helical_dom_sf"/>
</dbReference>